<dbReference type="GO" id="GO:0005737">
    <property type="term" value="C:cytoplasm"/>
    <property type="evidence" value="ECO:0007669"/>
    <property type="project" value="GOC"/>
</dbReference>
<reference evidence="3 4" key="1">
    <citation type="submission" date="2017-06" db="EMBL/GenBank/DDBJ databases">
        <title>Ant-infecting Ophiocordyceps genomes reveal a high diversity of potential behavioral manipulation genes and a possible major role for enterotoxins.</title>
        <authorList>
            <person name="De Bekker C."/>
            <person name="Evans H.C."/>
            <person name="Brachmann A."/>
            <person name="Hughes D.P."/>
        </authorList>
    </citation>
    <scope>NUCLEOTIDE SEQUENCE [LARGE SCALE GENOMIC DNA]</scope>
    <source>
        <strain evidence="3 4">Map16</strain>
    </source>
</reference>
<dbReference type="SUPFAM" id="SSF64356">
    <property type="entry name" value="SNARE-like"/>
    <property type="match status" value="1"/>
</dbReference>
<dbReference type="AlphaFoldDB" id="A0A2C5ZM13"/>
<feature type="region of interest" description="Disordered" evidence="1">
    <location>
        <begin position="56"/>
        <end position="78"/>
    </location>
</feature>
<accession>A0A2C5ZM13</accession>
<name>A0A2C5ZM13_9HYPO</name>
<organism evidence="3 4">
    <name type="scientific">Ophiocordyceps camponoti-rufipedis</name>
    <dbReference type="NCBI Taxonomy" id="2004952"/>
    <lineage>
        <taxon>Eukaryota</taxon>
        <taxon>Fungi</taxon>
        <taxon>Dikarya</taxon>
        <taxon>Ascomycota</taxon>
        <taxon>Pezizomycotina</taxon>
        <taxon>Sordariomycetes</taxon>
        <taxon>Hypocreomycetidae</taxon>
        <taxon>Hypocreales</taxon>
        <taxon>Ophiocordycipitaceae</taxon>
        <taxon>Ophiocordyceps</taxon>
    </lineage>
</organism>
<evidence type="ECO:0000313" key="4">
    <source>
        <dbReference type="Proteomes" id="UP000226431"/>
    </source>
</evidence>
<dbReference type="Pfam" id="PF04628">
    <property type="entry name" value="Sedlin_N"/>
    <property type="match status" value="1"/>
</dbReference>
<comment type="caution">
    <text evidence="3">The sequence shown here is derived from an EMBL/GenBank/DDBJ whole genome shotgun (WGS) entry which is preliminary data.</text>
</comment>
<dbReference type="InterPro" id="IPR006722">
    <property type="entry name" value="Sedlin"/>
</dbReference>
<dbReference type="EMBL" id="NJES01000008">
    <property type="protein sequence ID" value="PHH80822.1"/>
    <property type="molecule type" value="Genomic_DNA"/>
</dbReference>
<gene>
    <name evidence="3" type="ORF">CDD80_6912</name>
</gene>
<feature type="chain" id="PRO_5012451558" description="Longin domain-containing protein" evidence="2">
    <location>
        <begin position="20"/>
        <end position="261"/>
    </location>
</feature>
<evidence type="ECO:0008006" key="5">
    <source>
        <dbReference type="Google" id="ProtNLM"/>
    </source>
</evidence>
<dbReference type="OrthoDB" id="18320at2759"/>
<evidence type="ECO:0000313" key="3">
    <source>
        <dbReference type="EMBL" id="PHH80822.1"/>
    </source>
</evidence>
<proteinExistence type="predicted"/>
<evidence type="ECO:0000256" key="2">
    <source>
        <dbReference type="SAM" id="SignalP"/>
    </source>
</evidence>
<dbReference type="GO" id="GO:0006888">
    <property type="term" value="P:endoplasmic reticulum to Golgi vesicle-mediated transport"/>
    <property type="evidence" value="ECO:0007669"/>
    <property type="project" value="InterPro"/>
</dbReference>
<feature type="signal peptide" evidence="2">
    <location>
        <begin position="1"/>
        <end position="19"/>
    </location>
</feature>
<protein>
    <recommendedName>
        <fullName evidence="5">Longin domain-containing protein</fullName>
    </recommendedName>
</protein>
<dbReference type="Gene3D" id="3.30.450.70">
    <property type="match status" value="1"/>
</dbReference>
<dbReference type="Proteomes" id="UP000226431">
    <property type="component" value="Unassembled WGS sequence"/>
</dbReference>
<keyword evidence="4" id="KW-1185">Reference proteome</keyword>
<dbReference type="PANTHER" id="PTHR12403">
    <property type="entry name" value="TRAFFICKING PROTEIN PARTICLE COMPLEX SUBUNIT 2"/>
    <property type="match status" value="1"/>
</dbReference>
<dbReference type="InterPro" id="IPR011012">
    <property type="entry name" value="Longin-like_dom_sf"/>
</dbReference>
<evidence type="ECO:0000256" key="1">
    <source>
        <dbReference type="SAM" id="MobiDB-lite"/>
    </source>
</evidence>
<keyword evidence="2" id="KW-0732">Signal</keyword>
<dbReference type="STRING" id="2004952.A0A2C5ZM13"/>
<sequence>MLVKQFLITALVAMGSVTANPEVAAENAETAESWREPRCYNDPWAYWDVDFSSREDKEWGHPKRKSVKGGGIQQHPRSLNLDRLQTGGHDDGDPVHRLPRRPRAQYTFAPIRTPLQFSLLLSSTVDILDLRAKRNSAANIGLSGDVGLLHAIDDRLAAYGFETNTGVRMICVVDMRGRRVTSNSGEGAGGGGGGGGLREGELKPVFRAMQAAYVRLLQNPFYDPDEHAPLGGKGGRQITSRRFVEDMKRIGEAWTPGVTSL</sequence>